<reference evidence="1" key="1">
    <citation type="journal article" date="2020" name="Nature">
        <title>Giant virus diversity and host interactions through global metagenomics.</title>
        <authorList>
            <person name="Schulz F."/>
            <person name="Roux S."/>
            <person name="Paez-Espino D."/>
            <person name="Jungbluth S."/>
            <person name="Walsh D.A."/>
            <person name="Denef V.J."/>
            <person name="McMahon K.D."/>
            <person name="Konstantinidis K.T."/>
            <person name="Eloe-Fadrosh E.A."/>
            <person name="Kyrpides N.C."/>
            <person name="Woyke T."/>
        </authorList>
    </citation>
    <scope>NUCLEOTIDE SEQUENCE</scope>
    <source>
        <strain evidence="1">GVMAG-M-3300009161-36</strain>
    </source>
</reference>
<evidence type="ECO:0000313" key="1">
    <source>
        <dbReference type="EMBL" id="QHT33727.1"/>
    </source>
</evidence>
<organism evidence="1">
    <name type="scientific">viral metagenome</name>
    <dbReference type="NCBI Taxonomy" id="1070528"/>
    <lineage>
        <taxon>unclassified sequences</taxon>
        <taxon>metagenomes</taxon>
        <taxon>organismal metagenomes</taxon>
    </lineage>
</organism>
<sequence>MVLSKDVRRYVAGIEIVTTRFSDFGFIENREWRDERGMKGCIYGTPKMVSSNLEDRCPMFVIEMNNNRNRIEGVGFIINRPHEDNHKRRIHSDHNLNRYTYEGVYRLDKSDIVDKYHKKVIWVLEMLLFKGAKHSKRSIGITRLPEWLKYNRFEYNFGEVLWEMFEKYVGVRMNEMHEIREIGRNRYE</sequence>
<proteinExistence type="predicted"/>
<protein>
    <submittedName>
        <fullName evidence="1">Uncharacterized protein</fullName>
    </submittedName>
</protein>
<dbReference type="AlphaFoldDB" id="A0A6C0EX96"/>
<accession>A0A6C0EX96</accession>
<dbReference type="EMBL" id="MN738975">
    <property type="protein sequence ID" value="QHT33727.1"/>
    <property type="molecule type" value="Genomic_DNA"/>
</dbReference>
<name>A0A6C0EX96_9ZZZZ</name>